<gene>
    <name evidence="2" type="ORF">CAE01nite_00910</name>
</gene>
<accession>A0A512D7B1</accession>
<proteinExistence type="predicted"/>
<dbReference type="RefSeq" id="WP_146898461.1">
    <property type="nucleotide sequence ID" value="NZ_BAAARM010000001.1"/>
</dbReference>
<keyword evidence="3" id="KW-1185">Reference proteome</keyword>
<evidence type="ECO:0000256" key="1">
    <source>
        <dbReference type="SAM" id="MobiDB-lite"/>
    </source>
</evidence>
<evidence type="ECO:0000313" key="3">
    <source>
        <dbReference type="Proteomes" id="UP000321181"/>
    </source>
</evidence>
<dbReference type="EMBL" id="BJYY01000001">
    <property type="protein sequence ID" value="GEO32366.1"/>
    <property type="molecule type" value="Genomic_DNA"/>
</dbReference>
<organism evidence="2 3">
    <name type="scientific">Cellulomonas aerilata</name>
    <dbReference type="NCBI Taxonomy" id="515326"/>
    <lineage>
        <taxon>Bacteria</taxon>
        <taxon>Bacillati</taxon>
        <taxon>Actinomycetota</taxon>
        <taxon>Actinomycetes</taxon>
        <taxon>Micrococcales</taxon>
        <taxon>Cellulomonadaceae</taxon>
        <taxon>Cellulomonas</taxon>
    </lineage>
</organism>
<comment type="caution">
    <text evidence="2">The sequence shown here is derived from an EMBL/GenBank/DDBJ whole genome shotgun (WGS) entry which is preliminary data.</text>
</comment>
<name>A0A512D7B1_9CELL</name>
<dbReference type="OrthoDB" id="9789109at2"/>
<evidence type="ECO:0000313" key="2">
    <source>
        <dbReference type="EMBL" id="GEO32366.1"/>
    </source>
</evidence>
<reference evidence="2 3" key="1">
    <citation type="submission" date="2019-07" db="EMBL/GenBank/DDBJ databases">
        <title>Whole genome shotgun sequence of Cellulomonas aerilata NBRC 106308.</title>
        <authorList>
            <person name="Hosoyama A."/>
            <person name="Uohara A."/>
            <person name="Ohji S."/>
            <person name="Ichikawa N."/>
        </authorList>
    </citation>
    <scope>NUCLEOTIDE SEQUENCE [LARGE SCALE GENOMIC DNA]</scope>
    <source>
        <strain evidence="2 3">NBRC 106308</strain>
    </source>
</reference>
<dbReference type="Proteomes" id="UP000321181">
    <property type="component" value="Unassembled WGS sequence"/>
</dbReference>
<dbReference type="AlphaFoldDB" id="A0A512D7B1"/>
<sequence length="59" mass="5955">MTGSGPPLLTSRHWTADAPTIARLLCDAGVGAWWTSAGSTQPSGGAHVTPDGPVDDRPG</sequence>
<feature type="region of interest" description="Disordered" evidence="1">
    <location>
        <begin position="34"/>
        <end position="59"/>
    </location>
</feature>
<protein>
    <submittedName>
        <fullName evidence="2">Uncharacterized protein</fullName>
    </submittedName>
</protein>